<protein>
    <submittedName>
        <fullName evidence="2">Uncharacterized protein</fullName>
    </submittedName>
</protein>
<comment type="caution">
    <text evidence="2">The sequence shown here is derived from an EMBL/GenBank/DDBJ whole genome shotgun (WGS) entry which is preliminary data.</text>
</comment>
<dbReference type="EMBL" id="LAZR01004720">
    <property type="protein sequence ID" value="KKN06165.1"/>
    <property type="molecule type" value="Genomic_DNA"/>
</dbReference>
<reference evidence="2" key="1">
    <citation type="journal article" date="2015" name="Nature">
        <title>Complex archaea that bridge the gap between prokaryotes and eukaryotes.</title>
        <authorList>
            <person name="Spang A."/>
            <person name="Saw J.H."/>
            <person name="Jorgensen S.L."/>
            <person name="Zaremba-Niedzwiedzka K."/>
            <person name="Martijn J."/>
            <person name="Lind A.E."/>
            <person name="van Eijk R."/>
            <person name="Schleper C."/>
            <person name="Guy L."/>
            <person name="Ettema T.J."/>
        </authorList>
    </citation>
    <scope>NUCLEOTIDE SEQUENCE</scope>
</reference>
<organism evidence="2">
    <name type="scientific">marine sediment metagenome</name>
    <dbReference type="NCBI Taxonomy" id="412755"/>
    <lineage>
        <taxon>unclassified sequences</taxon>
        <taxon>metagenomes</taxon>
        <taxon>ecological metagenomes</taxon>
    </lineage>
</organism>
<sequence length="115" mass="12142">MTQQNMYLKNRALTDFNGISPSDSVFVVGDGTKFVGESGSTALTSLGAAADADVTKKDASVAYTSTGVGFRDENDMLSNDATAPPSQQSVSAFLYSQLTYDGDVLTYDGDVLTYI</sequence>
<evidence type="ECO:0000313" key="1">
    <source>
        <dbReference type="EMBL" id="KKM77590.1"/>
    </source>
</evidence>
<accession>A0A0F9MFN1</accession>
<dbReference type="AlphaFoldDB" id="A0A0F9MFN1"/>
<name>A0A0F9MFN1_9ZZZZ</name>
<dbReference type="EMBL" id="LAZR01008619">
    <property type="protein sequence ID" value="KKM77590.1"/>
    <property type="molecule type" value="Genomic_DNA"/>
</dbReference>
<dbReference type="EMBL" id="LAZR01004279">
    <property type="protein sequence ID" value="KKN10080.1"/>
    <property type="molecule type" value="Genomic_DNA"/>
</dbReference>
<evidence type="ECO:0000313" key="2">
    <source>
        <dbReference type="EMBL" id="KKN06165.1"/>
    </source>
</evidence>
<evidence type="ECO:0000313" key="3">
    <source>
        <dbReference type="EMBL" id="KKN10080.1"/>
    </source>
</evidence>
<proteinExistence type="predicted"/>
<gene>
    <name evidence="3" type="ORF">LCGC14_1040170</name>
    <name evidence="2" type="ORF">LCGC14_1080030</name>
    <name evidence="1" type="ORF">LCGC14_1368490</name>
</gene>